<dbReference type="FunFam" id="3.40.50.450:FF:000019">
    <property type="entry name" value="2'-deoxynucleoside 5'-phosphate N-hydrolase 1"/>
    <property type="match status" value="1"/>
</dbReference>
<evidence type="ECO:0000313" key="8">
    <source>
        <dbReference type="EnsemblMetazoa" id="CapteP19199"/>
    </source>
</evidence>
<dbReference type="EnsemblMetazoa" id="CapteT19199">
    <property type="protein sequence ID" value="CapteP19199"/>
    <property type="gene ID" value="CapteG19199"/>
</dbReference>
<dbReference type="GO" id="GO:0009159">
    <property type="term" value="P:deoxyribonucleoside monophosphate catabolic process"/>
    <property type="evidence" value="ECO:0007669"/>
    <property type="project" value="InterPro"/>
</dbReference>
<dbReference type="PANTHER" id="PTHR15364:SF0">
    <property type="entry name" value="2'-DEOXYNUCLEOSIDE 5'-PHOSPHATE N-HYDROLASE 1"/>
    <property type="match status" value="1"/>
</dbReference>
<dbReference type="STRING" id="283909.R7TR84"/>
<protein>
    <recommendedName>
        <fullName evidence="6">Putative 2'-deoxynucleoside 5'-phosphate N-hydrolase 1</fullName>
        <ecNumber evidence="6">3.2.2.-</ecNumber>
    </recommendedName>
</protein>
<feature type="binding site" evidence="6">
    <location>
        <begin position="109"/>
        <end position="111"/>
    </location>
    <ligand>
        <name>substrate</name>
        <note>ligand shared between homodimeric partners</note>
    </ligand>
</feature>
<evidence type="ECO:0000313" key="7">
    <source>
        <dbReference type="EMBL" id="ELT93545.1"/>
    </source>
</evidence>
<dbReference type="InterPro" id="IPR028607">
    <property type="entry name" value="DNPH1"/>
</dbReference>
<dbReference type="AlphaFoldDB" id="R7TR84"/>
<keyword evidence="3 6" id="KW-0546">Nucleotide metabolism</keyword>
<comment type="function">
    <text evidence="6">Catalyzes the cleavage of the N-glycosidic bond of deoxyribonucleoside 5'-monophosphates to yield deoxyribose 5-phosphate and a purine or pyrimidine base.</text>
</comment>
<dbReference type="Gene3D" id="3.40.50.450">
    <property type="match status" value="1"/>
</dbReference>
<keyword evidence="6" id="KW-0539">Nucleus</keyword>
<comment type="caution">
    <text evidence="6">Lacks conserved residue(s) required for the propagation of feature annotation.</text>
</comment>
<comment type="subunit">
    <text evidence="1 6">Monomer and homodimer.</text>
</comment>
<dbReference type="HAMAP" id="MF_03036">
    <property type="entry name" value="Nuc_phosphate_hydrolase"/>
    <property type="match status" value="1"/>
</dbReference>
<evidence type="ECO:0000256" key="5">
    <source>
        <dbReference type="ARBA" id="ARBA00047460"/>
    </source>
</evidence>
<reference evidence="8" key="3">
    <citation type="submission" date="2015-06" db="UniProtKB">
        <authorList>
            <consortium name="EnsemblMetazoa"/>
        </authorList>
    </citation>
    <scope>IDENTIFICATION</scope>
</reference>
<dbReference type="GO" id="GO:0005737">
    <property type="term" value="C:cytoplasm"/>
    <property type="evidence" value="ECO:0007669"/>
    <property type="project" value="UniProtKB-SubCell"/>
</dbReference>
<dbReference type="EC" id="3.2.2.-" evidence="6"/>
<comment type="similarity">
    <text evidence="6">Belongs to the 2'-deoxynucleoside 5'-phosphate N-hydrolase 1 family.</text>
</comment>
<organism evidence="7">
    <name type="scientific">Capitella teleta</name>
    <name type="common">Polychaete worm</name>
    <dbReference type="NCBI Taxonomy" id="283909"/>
    <lineage>
        <taxon>Eukaryota</taxon>
        <taxon>Metazoa</taxon>
        <taxon>Spiralia</taxon>
        <taxon>Lophotrochozoa</taxon>
        <taxon>Annelida</taxon>
        <taxon>Polychaeta</taxon>
        <taxon>Sedentaria</taxon>
        <taxon>Scolecida</taxon>
        <taxon>Capitellidae</taxon>
        <taxon>Capitella</taxon>
    </lineage>
</organism>
<dbReference type="InterPro" id="IPR007710">
    <property type="entry name" value="Nucleoside_deoxyribTrfase"/>
</dbReference>
<dbReference type="EMBL" id="AMQN01012692">
    <property type="status" value="NOT_ANNOTATED_CDS"/>
    <property type="molecule type" value="Genomic_DNA"/>
</dbReference>
<comment type="catalytic activity">
    <reaction evidence="5">
        <text>5-hydroxymethyl-dUMP + H2O = 5-hydroxymethyluracil + 2-deoxy-D-ribose 5-phosphate</text>
        <dbReference type="Rhea" id="RHEA:77099"/>
        <dbReference type="ChEBI" id="CHEBI:15377"/>
        <dbReference type="ChEBI" id="CHEBI:16964"/>
        <dbReference type="ChEBI" id="CHEBI:62877"/>
        <dbReference type="ChEBI" id="CHEBI:90409"/>
    </reaction>
    <physiologicalReaction direction="left-to-right" evidence="5">
        <dbReference type="Rhea" id="RHEA:77100"/>
    </physiologicalReaction>
</comment>
<comment type="catalytic activity">
    <reaction evidence="6">
        <text>a pyrimidine 2'-deoxyribonucleoside 5'-phosphate + H2O = a pyrimidine nucleobase + 2-deoxy-D-ribose 5-phosphate</text>
        <dbReference type="Rhea" id="RHEA:57852"/>
        <dbReference type="ChEBI" id="CHEBI:15377"/>
        <dbReference type="ChEBI" id="CHEBI:26432"/>
        <dbReference type="ChEBI" id="CHEBI:62877"/>
        <dbReference type="ChEBI" id="CHEBI:142209"/>
    </reaction>
</comment>
<dbReference type="SUPFAM" id="SSF52309">
    <property type="entry name" value="N-(deoxy)ribosyltransferase-like"/>
    <property type="match status" value="1"/>
</dbReference>
<dbReference type="GO" id="GO:0042802">
    <property type="term" value="F:identical protein binding"/>
    <property type="evidence" value="ECO:0007669"/>
    <property type="project" value="UniProtKB-ARBA"/>
</dbReference>
<proteinExistence type="inferred from homology"/>
<keyword evidence="6" id="KW-0963">Cytoplasm</keyword>
<evidence type="ECO:0000256" key="6">
    <source>
        <dbReference type="HAMAP-Rule" id="MF_03036"/>
    </source>
</evidence>
<reference evidence="9" key="1">
    <citation type="submission" date="2012-12" db="EMBL/GenBank/DDBJ databases">
        <authorList>
            <person name="Hellsten U."/>
            <person name="Grimwood J."/>
            <person name="Chapman J.A."/>
            <person name="Shapiro H."/>
            <person name="Aerts A."/>
            <person name="Otillar R.P."/>
            <person name="Terry A.Y."/>
            <person name="Boore J.L."/>
            <person name="Simakov O."/>
            <person name="Marletaz F."/>
            <person name="Cho S.-J."/>
            <person name="Edsinger-Gonzales E."/>
            <person name="Havlak P."/>
            <person name="Kuo D.-H."/>
            <person name="Larsson T."/>
            <person name="Lv J."/>
            <person name="Arendt D."/>
            <person name="Savage R."/>
            <person name="Osoegawa K."/>
            <person name="de Jong P."/>
            <person name="Lindberg D.R."/>
            <person name="Seaver E.C."/>
            <person name="Weisblat D.A."/>
            <person name="Putnam N.H."/>
            <person name="Grigoriev I.V."/>
            <person name="Rokhsar D.S."/>
        </authorList>
    </citation>
    <scope>NUCLEOTIDE SEQUENCE</scope>
    <source>
        <strain evidence="9">I ESC-2004</strain>
    </source>
</reference>
<dbReference type="PANTHER" id="PTHR15364">
    <property type="entry name" value="2'-DEOXYNUCLEOSIDE 5'-PHOSPHATE N-HYDROLASE 1"/>
    <property type="match status" value="1"/>
</dbReference>
<sequence>MSMKIYFAGSIRGGRDDAQLYYKIVKHLQDKFGQVLTEHVASLDVKESGEQMDSVEIHDRDMAWLTDANVLVAEVTQPSLGVGYEIGRAVEMKKPILCLFRPSSGKHLSAMIGGAVNIPNMTVKYYEEAEVINVINEYFAALQK</sequence>
<evidence type="ECO:0000313" key="9">
    <source>
        <dbReference type="Proteomes" id="UP000014760"/>
    </source>
</evidence>
<dbReference type="EMBL" id="KB309695">
    <property type="protein sequence ID" value="ELT93545.1"/>
    <property type="molecule type" value="Genomic_DNA"/>
</dbReference>
<feature type="binding site" description="in other chain" evidence="6">
    <location>
        <position position="85"/>
    </location>
    <ligand>
        <name>substrate</name>
        <note>ligand shared between homodimeric partners</note>
    </ligand>
</feature>
<evidence type="ECO:0000256" key="4">
    <source>
        <dbReference type="ARBA" id="ARBA00023295"/>
    </source>
</evidence>
<dbReference type="HOGENOM" id="CLU_100069_1_0_1"/>
<keyword evidence="4 6" id="KW-0326">Glycosidase</keyword>
<dbReference type="GO" id="GO:0009116">
    <property type="term" value="P:nucleoside metabolic process"/>
    <property type="evidence" value="ECO:0007669"/>
    <property type="project" value="UniProtKB-UniRule"/>
</dbReference>
<comment type="subcellular location">
    <subcellularLocation>
        <location evidence="6">Cytoplasm</location>
    </subcellularLocation>
    <subcellularLocation>
        <location evidence="6">Nucleus</location>
    </subcellularLocation>
</comment>
<dbReference type="Pfam" id="PF05014">
    <property type="entry name" value="Nuc_deoxyrib_tr"/>
    <property type="match status" value="1"/>
</dbReference>
<dbReference type="GO" id="GO:0006163">
    <property type="term" value="P:purine nucleotide metabolic process"/>
    <property type="evidence" value="ECO:0007669"/>
    <property type="project" value="UniProtKB-ARBA"/>
</dbReference>
<dbReference type="OrthoDB" id="18087at2759"/>
<keyword evidence="9" id="KW-1185">Reference proteome</keyword>
<evidence type="ECO:0000256" key="1">
    <source>
        <dbReference type="ARBA" id="ARBA00011407"/>
    </source>
</evidence>
<dbReference type="GO" id="GO:0070694">
    <property type="term" value="F:5-hydroxymethyl-dUMP N-hydrolase activity"/>
    <property type="evidence" value="ECO:0007669"/>
    <property type="project" value="InterPro"/>
</dbReference>
<evidence type="ECO:0000256" key="3">
    <source>
        <dbReference type="ARBA" id="ARBA00023080"/>
    </source>
</evidence>
<reference evidence="7 9" key="2">
    <citation type="journal article" date="2013" name="Nature">
        <title>Insights into bilaterian evolution from three spiralian genomes.</title>
        <authorList>
            <person name="Simakov O."/>
            <person name="Marletaz F."/>
            <person name="Cho S.J."/>
            <person name="Edsinger-Gonzales E."/>
            <person name="Havlak P."/>
            <person name="Hellsten U."/>
            <person name="Kuo D.H."/>
            <person name="Larsson T."/>
            <person name="Lv J."/>
            <person name="Arendt D."/>
            <person name="Savage R."/>
            <person name="Osoegawa K."/>
            <person name="de Jong P."/>
            <person name="Grimwood J."/>
            <person name="Chapman J.A."/>
            <person name="Shapiro H."/>
            <person name="Aerts A."/>
            <person name="Otillar R.P."/>
            <person name="Terry A.Y."/>
            <person name="Boore J.L."/>
            <person name="Grigoriev I.V."/>
            <person name="Lindberg D.R."/>
            <person name="Seaver E.C."/>
            <person name="Weisblat D.A."/>
            <person name="Putnam N.H."/>
            <person name="Rokhsar D.S."/>
        </authorList>
    </citation>
    <scope>NUCLEOTIDE SEQUENCE</scope>
    <source>
        <strain evidence="7 9">I ESC-2004</strain>
    </source>
</reference>
<comment type="catalytic activity">
    <reaction evidence="6">
        <text>a purine 2'-deoxyribonucleoside 5'-phosphate + H2O = a purine nucleobase + 2-deoxy-D-ribose 5-phosphate</text>
        <dbReference type="Rhea" id="RHEA:51132"/>
        <dbReference type="ChEBI" id="CHEBI:15377"/>
        <dbReference type="ChEBI" id="CHEBI:26386"/>
        <dbReference type="ChEBI" id="CHEBI:62877"/>
        <dbReference type="ChEBI" id="CHEBI:142198"/>
    </reaction>
</comment>
<name>R7TR84_CAPTE</name>
<dbReference type="InterPro" id="IPR051239">
    <property type="entry name" value="2'-dNMP_N-hydrolase"/>
</dbReference>
<evidence type="ECO:0000256" key="2">
    <source>
        <dbReference type="ARBA" id="ARBA00022801"/>
    </source>
</evidence>
<feature type="binding site" description="in other chain" evidence="6">
    <location>
        <position position="21"/>
    </location>
    <ligand>
        <name>substrate</name>
        <note>ligand shared between homodimeric partners</note>
    </ligand>
</feature>
<gene>
    <name evidence="7" type="ORF">CAPTEDRAFT_19199</name>
</gene>
<dbReference type="OMA" id="EVLSWHV"/>
<keyword evidence="2 6" id="KW-0378">Hydrolase</keyword>
<dbReference type="Proteomes" id="UP000014760">
    <property type="component" value="Unassembled WGS sequence"/>
</dbReference>
<accession>R7TR84</accession>
<dbReference type="GO" id="GO:0005634">
    <property type="term" value="C:nucleus"/>
    <property type="evidence" value="ECO:0007669"/>
    <property type="project" value="UniProtKB-SubCell"/>
</dbReference>